<feature type="compositionally biased region" description="Basic and acidic residues" evidence="1">
    <location>
        <begin position="118"/>
        <end position="129"/>
    </location>
</feature>
<protein>
    <submittedName>
        <fullName evidence="2">Uncharacterized protein</fullName>
    </submittedName>
</protein>
<dbReference type="InParanoid" id="A0A067QK74"/>
<proteinExistence type="predicted"/>
<organism evidence="2 3">
    <name type="scientific">Jaapia argillacea MUCL 33604</name>
    <dbReference type="NCBI Taxonomy" id="933084"/>
    <lineage>
        <taxon>Eukaryota</taxon>
        <taxon>Fungi</taxon>
        <taxon>Dikarya</taxon>
        <taxon>Basidiomycota</taxon>
        <taxon>Agaricomycotina</taxon>
        <taxon>Agaricomycetes</taxon>
        <taxon>Agaricomycetidae</taxon>
        <taxon>Jaapiales</taxon>
        <taxon>Jaapiaceae</taxon>
        <taxon>Jaapia</taxon>
    </lineage>
</organism>
<feature type="region of interest" description="Disordered" evidence="1">
    <location>
        <begin position="1"/>
        <end position="36"/>
    </location>
</feature>
<dbReference type="AlphaFoldDB" id="A0A067QK74"/>
<sequence>MAGKKRPASPVAARKNPKQPRGDQSPVIDVDSEVDSDPDGLAAILALIKQQEESEALAIKLHSELNDGADVIDLTGQHYAVPSASTSNGASGSGSRGDAIDVDDEDVQMIDSPGPSSSDRDPQASHAAREAPGVSGQNKESSLSSYSHPESTTPPDVILSEYRSTFTRTRKCTKCGGDVESPRGFVSPLLILYFTLFLYDFST</sequence>
<evidence type="ECO:0000313" key="2">
    <source>
        <dbReference type="EMBL" id="KDQ63011.1"/>
    </source>
</evidence>
<reference evidence="3" key="1">
    <citation type="journal article" date="2014" name="Proc. Natl. Acad. Sci. U.S.A.">
        <title>Extensive sampling of basidiomycete genomes demonstrates inadequacy of the white-rot/brown-rot paradigm for wood decay fungi.</title>
        <authorList>
            <person name="Riley R."/>
            <person name="Salamov A.A."/>
            <person name="Brown D.W."/>
            <person name="Nagy L.G."/>
            <person name="Floudas D."/>
            <person name="Held B.W."/>
            <person name="Levasseur A."/>
            <person name="Lombard V."/>
            <person name="Morin E."/>
            <person name="Otillar R."/>
            <person name="Lindquist E.A."/>
            <person name="Sun H."/>
            <person name="LaButti K.M."/>
            <person name="Schmutz J."/>
            <person name="Jabbour D."/>
            <person name="Luo H."/>
            <person name="Baker S.E."/>
            <person name="Pisabarro A.G."/>
            <person name="Walton J.D."/>
            <person name="Blanchette R.A."/>
            <person name="Henrissat B."/>
            <person name="Martin F."/>
            <person name="Cullen D."/>
            <person name="Hibbett D.S."/>
            <person name="Grigoriev I.V."/>
        </authorList>
    </citation>
    <scope>NUCLEOTIDE SEQUENCE [LARGE SCALE GENOMIC DNA]</scope>
    <source>
        <strain evidence="3">MUCL 33604</strain>
    </source>
</reference>
<name>A0A067QK74_9AGAM</name>
<dbReference type="Proteomes" id="UP000027265">
    <property type="component" value="Unassembled WGS sequence"/>
</dbReference>
<feature type="region of interest" description="Disordered" evidence="1">
    <location>
        <begin position="83"/>
        <end position="158"/>
    </location>
</feature>
<evidence type="ECO:0000313" key="3">
    <source>
        <dbReference type="Proteomes" id="UP000027265"/>
    </source>
</evidence>
<feature type="compositionally biased region" description="Low complexity" evidence="1">
    <location>
        <begin position="141"/>
        <end position="151"/>
    </location>
</feature>
<dbReference type="HOGENOM" id="CLU_1349110_0_0_1"/>
<accession>A0A067QK74</accession>
<keyword evidence="3" id="KW-1185">Reference proteome</keyword>
<gene>
    <name evidence="2" type="ORF">JAAARDRAFT_363439</name>
</gene>
<dbReference type="EMBL" id="KL197710">
    <property type="protein sequence ID" value="KDQ63011.1"/>
    <property type="molecule type" value="Genomic_DNA"/>
</dbReference>
<evidence type="ECO:0000256" key="1">
    <source>
        <dbReference type="SAM" id="MobiDB-lite"/>
    </source>
</evidence>